<keyword evidence="3" id="KW-1185">Reference proteome</keyword>
<organism evidence="2 3">
    <name type="scientific">Penicillium frequentans</name>
    <dbReference type="NCBI Taxonomy" id="3151616"/>
    <lineage>
        <taxon>Eukaryota</taxon>
        <taxon>Fungi</taxon>
        <taxon>Dikarya</taxon>
        <taxon>Ascomycota</taxon>
        <taxon>Pezizomycotina</taxon>
        <taxon>Eurotiomycetes</taxon>
        <taxon>Eurotiomycetidae</taxon>
        <taxon>Eurotiales</taxon>
        <taxon>Aspergillaceae</taxon>
        <taxon>Penicillium</taxon>
    </lineage>
</organism>
<sequence>MSSQHSSADPHEKWPRNNNHDTDSIAETVSSVDTQTDQDALGRALTAHASRTSHMSLSERVTTIPTNATSDPNFEVDWDSEDDPANPKNWSMGYTAMGIIFLSWNTLVV</sequence>
<reference evidence="2 3" key="1">
    <citation type="journal article" date="2023" name="IMA Fungus">
        <title>Comparative genomic study of the Penicillium genus elucidates a diverse pangenome and 15 lateral gene transfer events.</title>
        <authorList>
            <person name="Petersen C."/>
            <person name="Sorensen T."/>
            <person name="Nielsen M.R."/>
            <person name="Sondergaard T.E."/>
            <person name="Sorensen J.L."/>
            <person name="Fitzpatrick D.A."/>
            <person name="Frisvad J.C."/>
            <person name="Nielsen K.L."/>
        </authorList>
    </citation>
    <scope>NUCLEOTIDE SEQUENCE [LARGE SCALE GENOMIC DNA]</scope>
    <source>
        <strain evidence="2 3">IBT 35679</strain>
    </source>
</reference>
<feature type="compositionally biased region" description="Polar residues" evidence="1">
    <location>
        <begin position="49"/>
        <end position="72"/>
    </location>
</feature>
<comment type="caution">
    <text evidence="2">The sequence shown here is derived from an EMBL/GenBank/DDBJ whole genome shotgun (WGS) entry which is preliminary data.</text>
</comment>
<feature type="compositionally biased region" description="Basic and acidic residues" evidence="1">
    <location>
        <begin position="8"/>
        <end position="23"/>
    </location>
</feature>
<dbReference type="AlphaFoldDB" id="A0AAD6CKR8"/>
<evidence type="ECO:0000256" key="1">
    <source>
        <dbReference type="SAM" id="MobiDB-lite"/>
    </source>
</evidence>
<name>A0AAD6CKR8_9EURO</name>
<evidence type="ECO:0000313" key="2">
    <source>
        <dbReference type="EMBL" id="KAJ5525061.1"/>
    </source>
</evidence>
<accession>A0AAD6CKR8</accession>
<feature type="compositionally biased region" description="Polar residues" evidence="1">
    <location>
        <begin position="25"/>
        <end position="38"/>
    </location>
</feature>
<dbReference type="EMBL" id="JAQIZZ010000008">
    <property type="protein sequence ID" value="KAJ5525061.1"/>
    <property type="molecule type" value="Genomic_DNA"/>
</dbReference>
<proteinExistence type="predicted"/>
<gene>
    <name evidence="2" type="ORF">N7494_011711</name>
</gene>
<protein>
    <submittedName>
        <fullName evidence="2">Uncharacterized protein</fullName>
    </submittedName>
</protein>
<feature type="region of interest" description="Disordered" evidence="1">
    <location>
        <begin position="1"/>
        <end position="73"/>
    </location>
</feature>
<dbReference type="Proteomes" id="UP001220324">
    <property type="component" value="Unassembled WGS sequence"/>
</dbReference>
<evidence type="ECO:0000313" key="3">
    <source>
        <dbReference type="Proteomes" id="UP001220324"/>
    </source>
</evidence>